<evidence type="ECO:0000313" key="3">
    <source>
        <dbReference type="Proteomes" id="UP000693970"/>
    </source>
</evidence>
<dbReference type="AlphaFoldDB" id="A0A9K3PWM9"/>
<sequence length="173" mass="19444">MRTSPQRRRYSNEGLSSSQNSNIHNNNNDRDYRMKSSLLNFDEVTRTTMEMEDDLQQQQQQQQHLFKSNNSQVLDTIVNAAQVYNSIVSDYCGLCNFYIDQQVQYELISNTATSGGASASTNSPVLPSSAFDLPSYDEYYLGVQGRSKAAQDVAHAAMLLFDEESVVESVSSR</sequence>
<proteinExistence type="predicted"/>
<comment type="caution">
    <text evidence="2">The sequence shown here is derived from an EMBL/GenBank/DDBJ whole genome shotgun (WGS) entry which is preliminary data.</text>
</comment>
<dbReference type="EMBL" id="JAGRRH010000012">
    <property type="protein sequence ID" value="KAG7362111.1"/>
    <property type="molecule type" value="Genomic_DNA"/>
</dbReference>
<name>A0A9K3PWM9_9STRA</name>
<protein>
    <submittedName>
        <fullName evidence="2">Uncharacterized protein</fullName>
    </submittedName>
</protein>
<gene>
    <name evidence="2" type="ORF">IV203_025777</name>
</gene>
<evidence type="ECO:0000256" key="1">
    <source>
        <dbReference type="SAM" id="MobiDB-lite"/>
    </source>
</evidence>
<organism evidence="2 3">
    <name type="scientific">Nitzschia inconspicua</name>
    <dbReference type="NCBI Taxonomy" id="303405"/>
    <lineage>
        <taxon>Eukaryota</taxon>
        <taxon>Sar</taxon>
        <taxon>Stramenopiles</taxon>
        <taxon>Ochrophyta</taxon>
        <taxon>Bacillariophyta</taxon>
        <taxon>Bacillariophyceae</taxon>
        <taxon>Bacillariophycidae</taxon>
        <taxon>Bacillariales</taxon>
        <taxon>Bacillariaceae</taxon>
        <taxon>Nitzschia</taxon>
    </lineage>
</organism>
<dbReference type="Proteomes" id="UP000693970">
    <property type="component" value="Unassembled WGS sequence"/>
</dbReference>
<reference evidence="2" key="2">
    <citation type="submission" date="2021-04" db="EMBL/GenBank/DDBJ databases">
        <authorList>
            <person name="Podell S."/>
        </authorList>
    </citation>
    <scope>NUCLEOTIDE SEQUENCE</scope>
    <source>
        <strain evidence="2">Hildebrandi</strain>
    </source>
</reference>
<evidence type="ECO:0000313" key="2">
    <source>
        <dbReference type="EMBL" id="KAG7362111.1"/>
    </source>
</evidence>
<accession>A0A9K3PWM9</accession>
<reference evidence="2" key="1">
    <citation type="journal article" date="2021" name="Sci. Rep.">
        <title>Diploid genomic architecture of Nitzschia inconspicua, an elite biomass production diatom.</title>
        <authorList>
            <person name="Oliver A."/>
            <person name="Podell S."/>
            <person name="Pinowska A."/>
            <person name="Traller J.C."/>
            <person name="Smith S.R."/>
            <person name="McClure R."/>
            <person name="Beliaev A."/>
            <person name="Bohutskyi P."/>
            <person name="Hill E.A."/>
            <person name="Rabines A."/>
            <person name="Zheng H."/>
            <person name="Allen L.Z."/>
            <person name="Kuo A."/>
            <person name="Grigoriev I.V."/>
            <person name="Allen A.E."/>
            <person name="Hazlebeck D."/>
            <person name="Allen E.E."/>
        </authorList>
    </citation>
    <scope>NUCLEOTIDE SEQUENCE</scope>
    <source>
        <strain evidence="2">Hildebrandi</strain>
    </source>
</reference>
<feature type="compositionally biased region" description="Low complexity" evidence="1">
    <location>
        <begin position="16"/>
        <end position="26"/>
    </location>
</feature>
<feature type="region of interest" description="Disordered" evidence="1">
    <location>
        <begin position="1"/>
        <end position="34"/>
    </location>
</feature>
<keyword evidence="3" id="KW-1185">Reference proteome</keyword>